<accession>A0AAJ4NPB5</accession>
<keyword evidence="1" id="KW-0227">DNA damage</keyword>
<dbReference type="PANTHER" id="PTHR10302:SF0">
    <property type="entry name" value="SINGLE-STRANDED DNA-BINDING PROTEIN, MITOCHONDRIAL"/>
    <property type="match status" value="1"/>
</dbReference>
<gene>
    <name evidence="4" type="primary">ssb</name>
    <name evidence="4" type="ORF">KQR59_00570</name>
</gene>
<comment type="function">
    <text evidence="1">Plays an important role in DNA replication, recombination and repair. Binds to ssDNA and to an array of partner proteins to recruit them to their sites of action during DNA metabolism.</text>
</comment>
<dbReference type="InterPro" id="IPR011344">
    <property type="entry name" value="ssDNA-bd"/>
</dbReference>
<evidence type="ECO:0000256" key="3">
    <source>
        <dbReference type="SAM" id="MobiDB-lite"/>
    </source>
</evidence>
<keyword evidence="1" id="KW-0235">DNA replication</keyword>
<sequence length="162" mass="18016">MAKGTVNKVILLGRLGNDPEVRTTQNGTTVATLSIATNDGMGENITTEWHRVVVFGKSAEAIQRYANKGTQLFIEGRLRTNKWQDKNGNMQYTTEVVVSNFQFVGGGNSQGSSNYQNNPNPNFNQQPNNNYPQNNQQPAPKQDKMPDFAEINSSNFDDDIPF</sequence>
<dbReference type="PANTHER" id="PTHR10302">
    <property type="entry name" value="SINGLE-STRANDED DNA-BINDING PROTEIN"/>
    <property type="match status" value="1"/>
</dbReference>
<dbReference type="CDD" id="cd04496">
    <property type="entry name" value="SSB_OBF"/>
    <property type="match status" value="1"/>
</dbReference>
<proteinExistence type="inferred from homology"/>
<dbReference type="InterPro" id="IPR000424">
    <property type="entry name" value="Primosome_PriB/ssb"/>
</dbReference>
<dbReference type="GO" id="GO:0006310">
    <property type="term" value="P:DNA recombination"/>
    <property type="evidence" value="ECO:0007669"/>
    <property type="project" value="UniProtKB-UniRule"/>
</dbReference>
<feature type="short sequence motif" description="Important for interaction with partner proteins" evidence="1">
    <location>
        <begin position="157"/>
        <end position="162"/>
    </location>
</feature>
<comment type="subunit">
    <text evidence="1">Homotetramer.</text>
</comment>
<dbReference type="KEGG" id="fsr:KQR59_00570"/>
<dbReference type="GO" id="GO:0006260">
    <property type="term" value="P:DNA replication"/>
    <property type="evidence" value="ECO:0007669"/>
    <property type="project" value="UniProtKB-UniRule"/>
</dbReference>
<dbReference type="Pfam" id="PF00436">
    <property type="entry name" value="SSB"/>
    <property type="match status" value="1"/>
</dbReference>
<feature type="region of interest" description="Disordered" evidence="3">
    <location>
        <begin position="107"/>
        <end position="162"/>
    </location>
</feature>
<protein>
    <recommendedName>
        <fullName evidence="1 2">Single-stranded DNA-binding protein</fullName>
        <shortName evidence="1">SSB</shortName>
    </recommendedName>
</protein>
<dbReference type="EMBL" id="CP076680">
    <property type="protein sequence ID" value="QWU99410.1"/>
    <property type="molecule type" value="Genomic_DNA"/>
</dbReference>
<evidence type="ECO:0000256" key="2">
    <source>
        <dbReference type="PIRNR" id="PIRNR002070"/>
    </source>
</evidence>
<feature type="DNA-binding region" evidence="1">
    <location>
        <begin position="49"/>
        <end position="55"/>
    </location>
</feature>
<dbReference type="HAMAP" id="MF_00984">
    <property type="entry name" value="SSB"/>
    <property type="match status" value="1"/>
</dbReference>
<dbReference type="RefSeq" id="WP_216692237.1">
    <property type="nucleotide sequence ID" value="NZ_CP076680.1"/>
</dbReference>
<dbReference type="GO" id="GO:0003697">
    <property type="term" value="F:single-stranded DNA binding"/>
    <property type="evidence" value="ECO:0007669"/>
    <property type="project" value="UniProtKB-UniRule"/>
</dbReference>
<name>A0AAJ4NPB5_9GAMM</name>
<dbReference type="AlphaFoldDB" id="A0AAJ4NPB5"/>
<organism evidence="4 5">
    <name type="scientific">Francisella salimarina</name>
    <dbReference type="NCBI Taxonomy" id="2599927"/>
    <lineage>
        <taxon>Bacteria</taxon>
        <taxon>Pseudomonadati</taxon>
        <taxon>Pseudomonadota</taxon>
        <taxon>Gammaproteobacteria</taxon>
        <taxon>Thiotrichales</taxon>
        <taxon>Francisellaceae</taxon>
        <taxon>Francisella</taxon>
    </lineage>
</organism>
<feature type="compositionally biased region" description="Low complexity" evidence="3">
    <location>
        <begin position="110"/>
        <end position="138"/>
    </location>
</feature>
<dbReference type="Proteomes" id="UP000683421">
    <property type="component" value="Chromosome"/>
</dbReference>
<keyword evidence="1" id="KW-0233">DNA recombination</keyword>
<keyword evidence="5" id="KW-1185">Reference proteome</keyword>
<keyword evidence="1" id="KW-0234">DNA repair</keyword>
<reference evidence="4 5" key="1">
    <citation type="submission" date="2021-06" db="EMBL/GenBank/DDBJ databases">
        <title>Ulceroglandular infection and bacteremia caused by Francisella salimarina in an immunocompromised patient, France.</title>
        <authorList>
            <person name="Hennebique A."/>
            <person name="Caspar Y."/>
            <person name="Maurin M."/>
            <person name="Boisset S."/>
            <person name="Pelloux I."/>
            <person name="Gallego-Hernanz M.P."/>
            <person name="Burucoa C."/>
            <person name="Cazenave-Roblot F."/>
            <person name="Plouzeau C."/>
            <person name="Rammaert B."/>
        </authorList>
    </citation>
    <scope>NUCLEOTIDE SEQUENCE [LARGE SCALE GENOMIC DNA]</scope>
    <source>
        <strain evidence="4 5">CHUGA-F75</strain>
    </source>
</reference>
<dbReference type="GO" id="GO:0009295">
    <property type="term" value="C:nucleoid"/>
    <property type="evidence" value="ECO:0007669"/>
    <property type="project" value="TreeGrafter"/>
</dbReference>
<dbReference type="NCBIfam" id="TIGR00621">
    <property type="entry name" value="ssb"/>
    <property type="match status" value="1"/>
</dbReference>
<keyword evidence="1 2" id="KW-0238">DNA-binding</keyword>
<evidence type="ECO:0000256" key="1">
    <source>
        <dbReference type="HAMAP-Rule" id="MF_00984"/>
    </source>
</evidence>
<dbReference type="GO" id="GO:0006281">
    <property type="term" value="P:DNA repair"/>
    <property type="evidence" value="ECO:0007669"/>
    <property type="project" value="UniProtKB-UniRule"/>
</dbReference>
<dbReference type="PIRSF" id="PIRSF002070">
    <property type="entry name" value="SSB"/>
    <property type="match status" value="1"/>
</dbReference>
<dbReference type="PROSITE" id="PS50935">
    <property type="entry name" value="SSB"/>
    <property type="match status" value="1"/>
</dbReference>
<evidence type="ECO:0000313" key="4">
    <source>
        <dbReference type="EMBL" id="QWU99410.1"/>
    </source>
</evidence>
<evidence type="ECO:0000313" key="5">
    <source>
        <dbReference type="Proteomes" id="UP000683421"/>
    </source>
</evidence>